<comment type="caution">
    <text evidence="1">The sequence shown here is derived from an EMBL/GenBank/DDBJ whole genome shotgun (WGS) entry which is preliminary data.</text>
</comment>
<gene>
    <name evidence="1" type="ORF">DHETER_LOCUS13463</name>
</gene>
<reference evidence="1" key="1">
    <citation type="submission" date="2021-06" db="EMBL/GenBank/DDBJ databases">
        <authorList>
            <person name="Kallberg Y."/>
            <person name="Tangrot J."/>
            <person name="Rosling A."/>
        </authorList>
    </citation>
    <scope>NUCLEOTIDE SEQUENCE</scope>
    <source>
        <strain evidence="1">IL203A</strain>
    </source>
</reference>
<proteinExistence type="predicted"/>
<dbReference type="Proteomes" id="UP000789702">
    <property type="component" value="Unassembled WGS sequence"/>
</dbReference>
<name>A0ACA9PZM2_9GLOM</name>
<evidence type="ECO:0000313" key="1">
    <source>
        <dbReference type="EMBL" id="CAG8731430.1"/>
    </source>
</evidence>
<evidence type="ECO:0000313" key="2">
    <source>
        <dbReference type="Proteomes" id="UP000789702"/>
    </source>
</evidence>
<feature type="non-terminal residue" evidence="1">
    <location>
        <position position="226"/>
    </location>
</feature>
<keyword evidence="2" id="KW-1185">Reference proteome</keyword>
<protein>
    <submittedName>
        <fullName evidence="1">5655_t:CDS:1</fullName>
    </submittedName>
</protein>
<sequence length="226" mass="26744">GDLLNNPYPFYLLISINITDPSYNPFADNGSMYMYAYDAGMYSRKKFVKSLNILDSYNNITINKYIEYNPFREDFKNSPPLYDKFLKSIYNLNVYYYSPPTRQSSYIFHFSRKIRKMLIQTPLTYIGFAPDYYVQPFIESYIQTIQYSGLQYNVALEVQIQPWSTIVEEQKEQKSDTVITLLGITAALYSAIASFYVFLFEELKRFSAEKRVKHLEKLTMLFEDYI</sequence>
<dbReference type="EMBL" id="CAJVPU010036975">
    <property type="protein sequence ID" value="CAG8731430.1"/>
    <property type="molecule type" value="Genomic_DNA"/>
</dbReference>
<organism evidence="1 2">
    <name type="scientific">Dentiscutata heterogama</name>
    <dbReference type="NCBI Taxonomy" id="1316150"/>
    <lineage>
        <taxon>Eukaryota</taxon>
        <taxon>Fungi</taxon>
        <taxon>Fungi incertae sedis</taxon>
        <taxon>Mucoromycota</taxon>
        <taxon>Glomeromycotina</taxon>
        <taxon>Glomeromycetes</taxon>
        <taxon>Diversisporales</taxon>
        <taxon>Gigasporaceae</taxon>
        <taxon>Dentiscutata</taxon>
    </lineage>
</organism>
<accession>A0ACA9PZM2</accession>
<feature type="non-terminal residue" evidence="1">
    <location>
        <position position="1"/>
    </location>
</feature>